<dbReference type="InterPro" id="IPR029454">
    <property type="entry name" value="ODR-4-like"/>
</dbReference>
<dbReference type="GO" id="GO:0016020">
    <property type="term" value="C:membrane"/>
    <property type="evidence" value="ECO:0007669"/>
    <property type="project" value="UniProtKB-SubCell"/>
</dbReference>
<keyword evidence="3 6" id="KW-0812">Transmembrane</keyword>
<evidence type="ECO:0000256" key="1">
    <source>
        <dbReference type="ARBA" id="ARBA00004370"/>
    </source>
</evidence>
<keyword evidence="8" id="KW-1185">Reference proteome</keyword>
<evidence type="ECO:0008006" key="9">
    <source>
        <dbReference type="Google" id="ProtNLM"/>
    </source>
</evidence>
<dbReference type="VEuPathDB" id="VectorBase:GAUT024808"/>
<evidence type="ECO:0000313" key="7">
    <source>
        <dbReference type="EnsemblMetazoa" id="GAUT024808-PA"/>
    </source>
</evidence>
<keyword evidence="5 6" id="KW-0472">Membrane</keyword>
<proteinExistence type="inferred from homology"/>
<evidence type="ECO:0000256" key="5">
    <source>
        <dbReference type="ARBA" id="ARBA00023136"/>
    </source>
</evidence>
<dbReference type="STRING" id="7395.A0A1A9V3Q6"/>
<feature type="transmembrane region" description="Helical" evidence="6">
    <location>
        <begin position="442"/>
        <end position="465"/>
    </location>
</feature>
<organism evidence="7 8">
    <name type="scientific">Glossina austeni</name>
    <name type="common">Savannah tsetse fly</name>
    <dbReference type="NCBI Taxonomy" id="7395"/>
    <lineage>
        <taxon>Eukaryota</taxon>
        <taxon>Metazoa</taxon>
        <taxon>Ecdysozoa</taxon>
        <taxon>Arthropoda</taxon>
        <taxon>Hexapoda</taxon>
        <taxon>Insecta</taxon>
        <taxon>Pterygota</taxon>
        <taxon>Neoptera</taxon>
        <taxon>Endopterygota</taxon>
        <taxon>Diptera</taxon>
        <taxon>Brachycera</taxon>
        <taxon>Muscomorpha</taxon>
        <taxon>Hippoboscoidea</taxon>
        <taxon>Glossinidae</taxon>
        <taxon>Glossina</taxon>
    </lineage>
</organism>
<comment type="subcellular location">
    <subcellularLocation>
        <location evidence="1">Membrane</location>
    </subcellularLocation>
</comment>
<dbReference type="PANTHER" id="PTHR33966:SF1">
    <property type="entry name" value="PROTEIN ODR-4 HOMOLOG"/>
    <property type="match status" value="1"/>
</dbReference>
<evidence type="ECO:0000256" key="2">
    <source>
        <dbReference type="ARBA" id="ARBA00010131"/>
    </source>
</evidence>
<dbReference type="EnsemblMetazoa" id="GAUT024808-RA">
    <property type="protein sequence ID" value="GAUT024808-PA"/>
    <property type="gene ID" value="GAUT024808"/>
</dbReference>
<evidence type="ECO:0000256" key="4">
    <source>
        <dbReference type="ARBA" id="ARBA00022989"/>
    </source>
</evidence>
<dbReference type="AlphaFoldDB" id="A0A1A9V3Q6"/>
<evidence type="ECO:0000256" key="6">
    <source>
        <dbReference type="SAM" id="Phobius"/>
    </source>
</evidence>
<sequence>MVAIALLSKSDQEYLQKCATQLHFAYGIIIGQKAEPGKYVIVHLAKNGDEDVDMPMPTDDSGLGHGPHKVEQIDMQALTNQMISAFKMIPGSFDVLGVFVTSVNAEIINEHSAEFKYAKRLLFDVHNLLKQGSASITLKEEPNTEYLYLAYSSSTKTAVCKMYNYVSNGGTFSPMDYRFVEKPFEWFTFECNYEMDDVFPVVASDEKINIEMQFHNTIEWVRDYLQASEIFIQNETVEDSQLLETYVKRKRTNIKSTACMDDCFKASIFLPIKCLISKCVNPIQVREFNGTIHFQGTITSRIWCNPKNTLADVKRFLREDIMRSLTARIQVYCDGLTDPNVSNESIFISEPPRRVYFSINTGHRPIQFSEYIFRGEAPTVAVAQAKQILDLDITVDSIVADWEGLAEDDAFNEETANSLDTSKQKVIKHSERVSASRELTRAMYMLGIAVALLVLVVSVVVQFILK</sequence>
<dbReference type="Pfam" id="PF14778">
    <property type="entry name" value="ODR4-like"/>
    <property type="match status" value="1"/>
</dbReference>
<comment type="similarity">
    <text evidence="2">Belongs to the ODR-4 family.</text>
</comment>
<evidence type="ECO:0000256" key="3">
    <source>
        <dbReference type="ARBA" id="ARBA00022692"/>
    </source>
</evidence>
<name>A0A1A9V3Q6_GLOAU</name>
<dbReference type="GO" id="GO:0008104">
    <property type="term" value="P:intracellular protein localization"/>
    <property type="evidence" value="ECO:0007669"/>
    <property type="project" value="TreeGrafter"/>
</dbReference>
<protein>
    <recommendedName>
        <fullName evidence="9">Protein odr-4 homolog</fullName>
    </recommendedName>
</protein>
<dbReference type="Proteomes" id="UP000078200">
    <property type="component" value="Unassembled WGS sequence"/>
</dbReference>
<reference evidence="7" key="1">
    <citation type="submission" date="2020-05" db="UniProtKB">
        <authorList>
            <consortium name="EnsemblMetazoa"/>
        </authorList>
    </citation>
    <scope>IDENTIFICATION</scope>
    <source>
        <strain evidence="7">TTRI</strain>
    </source>
</reference>
<dbReference type="GO" id="GO:0012505">
    <property type="term" value="C:endomembrane system"/>
    <property type="evidence" value="ECO:0007669"/>
    <property type="project" value="TreeGrafter"/>
</dbReference>
<keyword evidence="4 6" id="KW-1133">Transmembrane helix</keyword>
<evidence type="ECO:0000313" key="8">
    <source>
        <dbReference type="Proteomes" id="UP000078200"/>
    </source>
</evidence>
<dbReference type="PANTHER" id="PTHR33966">
    <property type="entry name" value="PROTEIN ODR-4 HOMOLOG"/>
    <property type="match status" value="1"/>
</dbReference>
<accession>A0A1A9V3Q6</accession>